<feature type="transmembrane region" description="Helical" evidence="1">
    <location>
        <begin position="106"/>
        <end position="129"/>
    </location>
</feature>
<dbReference type="EMBL" id="JAVEPI010000001">
    <property type="protein sequence ID" value="KAK1444694.1"/>
    <property type="molecule type" value="Genomic_DNA"/>
</dbReference>
<keyword evidence="3" id="KW-1185">Reference proteome</keyword>
<comment type="caution">
    <text evidence="2">The sequence shown here is derived from an EMBL/GenBank/DDBJ whole genome shotgun (WGS) entry which is preliminary data.</text>
</comment>
<keyword evidence="1" id="KW-1133">Transmembrane helix</keyword>
<evidence type="ECO:0000256" key="1">
    <source>
        <dbReference type="SAM" id="Phobius"/>
    </source>
</evidence>
<keyword evidence="1" id="KW-0812">Transmembrane</keyword>
<reference evidence="2" key="1">
    <citation type="submission" date="2023-08" db="EMBL/GenBank/DDBJ databases">
        <title>Draft sequence of the Babesia gibsoni genome.</title>
        <authorList>
            <person name="Yamagishi J.Y."/>
            <person name="Xuan X.X."/>
        </authorList>
    </citation>
    <scope>NUCLEOTIDE SEQUENCE</scope>
    <source>
        <strain evidence="2">Azabu</strain>
    </source>
</reference>
<sequence>MTKPIVKSMRSCVVRIGRRAFSSLPSAQTAASSAVPAGSMYEESSCLAKAHHVDGIWRAPRDLPFTKEEFDRAYPPDYKGMRIGLPDTGTFQAKYIDPKYDEMSPIVWTGIFMAPILIWGAIETFYHYFPPEKKGHH</sequence>
<keyword evidence="1" id="KW-0472">Membrane</keyword>
<organism evidence="2 3">
    <name type="scientific">Babesia gibsoni</name>
    <dbReference type="NCBI Taxonomy" id="33632"/>
    <lineage>
        <taxon>Eukaryota</taxon>
        <taxon>Sar</taxon>
        <taxon>Alveolata</taxon>
        <taxon>Apicomplexa</taxon>
        <taxon>Aconoidasida</taxon>
        <taxon>Piroplasmida</taxon>
        <taxon>Babesiidae</taxon>
        <taxon>Babesia</taxon>
    </lineage>
</organism>
<name>A0AAD8PG49_BABGI</name>
<dbReference type="AlphaFoldDB" id="A0AAD8PG49"/>
<evidence type="ECO:0000313" key="3">
    <source>
        <dbReference type="Proteomes" id="UP001230268"/>
    </source>
</evidence>
<accession>A0AAD8PG49</accession>
<gene>
    <name evidence="2" type="ORF">BgAZ_106000</name>
</gene>
<dbReference type="Proteomes" id="UP001230268">
    <property type="component" value="Unassembled WGS sequence"/>
</dbReference>
<evidence type="ECO:0000313" key="2">
    <source>
        <dbReference type="EMBL" id="KAK1444694.1"/>
    </source>
</evidence>
<proteinExistence type="predicted"/>
<protein>
    <submittedName>
        <fullName evidence="2">Uncharacterized protein</fullName>
    </submittedName>
</protein>